<feature type="domain" description="CpcD-like" evidence="7">
    <location>
        <begin position="17"/>
        <end position="75"/>
    </location>
</feature>
<dbReference type="Pfam" id="PF01383">
    <property type="entry name" value="CpcD"/>
    <property type="match status" value="1"/>
</dbReference>
<keyword evidence="3 6" id="KW-0605">Phycobilisome</keyword>
<keyword evidence="4" id="KW-0793">Thylakoid</keyword>
<evidence type="ECO:0000256" key="2">
    <source>
        <dbReference type="ARBA" id="ARBA00022549"/>
    </source>
</evidence>
<evidence type="ECO:0000313" key="8">
    <source>
        <dbReference type="EMBL" id="CUR32020.1"/>
    </source>
</evidence>
<dbReference type="GO" id="GO:0031676">
    <property type="term" value="C:plasma membrane-derived thylakoid membrane"/>
    <property type="evidence" value="ECO:0007669"/>
    <property type="project" value="UniProtKB-SubCell"/>
</dbReference>
<dbReference type="Proteomes" id="UP000184315">
    <property type="component" value="Unassembled WGS sequence"/>
</dbReference>
<dbReference type="SMART" id="SM01094">
    <property type="entry name" value="CpcD"/>
    <property type="match status" value="1"/>
</dbReference>
<sequence length="80" mass="9033">MLGQIAVGQSSSSPSGNRFFRYEVVGLRQSNETDKTEYQIRSSSSQFITVPYNRMNQEMQRLTRMGAKIVSIQPLTSSPE</sequence>
<protein>
    <submittedName>
        <fullName evidence="8">Phycobilisome 8.9 kDa linker polypeptide, phycocyanin-associated, rod</fullName>
    </submittedName>
</protein>
<dbReference type="OrthoDB" id="574405at2"/>
<evidence type="ECO:0000256" key="1">
    <source>
        <dbReference type="ARBA" id="ARBA00004445"/>
    </source>
</evidence>
<keyword evidence="2" id="KW-0042">Antenna complex</keyword>
<evidence type="ECO:0000313" key="9">
    <source>
        <dbReference type="Proteomes" id="UP000184315"/>
    </source>
</evidence>
<accession>A0A1J1LJF6</accession>
<reference evidence="9" key="1">
    <citation type="submission" date="2015-10" db="EMBL/GenBank/DDBJ databases">
        <authorList>
            <person name="Regsiter A."/>
            <person name="william w."/>
        </authorList>
    </citation>
    <scope>NUCLEOTIDE SEQUENCE [LARGE SCALE GENOMIC DNA]</scope>
</reference>
<dbReference type="PROSITE" id="PS51441">
    <property type="entry name" value="CPCD_LIKE"/>
    <property type="match status" value="1"/>
</dbReference>
<evidence type="ECO:0000256" key="3">
    <source>
        <dbReference type="ARBA" id="ARBA00022738"/>
    </source>
</evidence>
<comment type="subcellular location">
    <subcellularLocation>
        <location evidence="1">Cellular thylakoid membrane</location>
        <topology evidence="1">Peripheral membrane protein</topology>
        <orientation evidence="1">Cytoplasmic side</orientation>
    </subcellularLocation>
</comment>
<evidence type="ECO:0000256" key="6">
    <source>
        <dbReference type="PROSITE-ProRule" id="PRU00771"/>
    </source>
</evidence>
<dbReference type="STRING" id="671072.PL921440046"/>
<gene>
    <name evidence="8" type="primary">cpcD</name>
    <name evidence="8" type="ORF">PL921440046</name>
</gene>
<dbReference type="EMBL" id="CZDF01000144">
    <property type="protein sequence ID" value="CUR32020.1"/>
    <property type="molecule type" value="Genomic_DNA"/>
</dbReference>
<evidence type="ECO:0000259" key="7">
    <source>
        <dbReference type="PROSITE" id="PS51441"/>
    </source>
</evidence>
<dbReference type="AlphaFoldDB" id="A0A1J1LJF6"/>
<dbReference type="GO" id="GO:0030089">
    <property type="term" value="C:phycobilisome"/>
    <property type="evidence" value="ECO:0007669"/>
    <property type="project" value="UniProtKB-UniRule"/>
</dbReference>
<evidence type="ECO:0000256" key="4">
    <source>
        <dbReference type="ARBA" id="ARBA00023078"/>
    </source>
</evidence>
<dbReference type="RefSeq" id="WP_072716939.1">
    <property type="nucleotide sequence ID" value="NZ_LN889760.1"/>
</dbReference>
<organism evidence="8 9">
    <name type="scientific">Planktothrix tepida PCC 9214</name>
    <dbReference type="NCBI Taxonomy" id="671072"/>
    <lineage>
        <taxon>Bacteria</taxon>
        <taxon>Bacillati</taxon>
        <taxon>Cyanobacteriota</taxon>
        <taxon>Cyanophyceae</taxon>
        <taxon>Oscillatoriophycideae</taxon>
        <taxon>Oscillatoriales</taxon>
        <taxon>Microcoleaceae</taxon>
        <taxon>Planktothrix</taxon>
    </lineage>
</organism>
<keyword evidence="5" id="KW-0472">Membrane</keyword>
<proteinExistence type="predicted"/>
<keyword evidence="9" id="KW-1185">Reference proteome</keyword>
<evidence type="ECO:0000256" key="5">
    <source>
        <dbReference type="ARBA" id="ARBA00023136"/>
    </source>
</evidence>
<name>A0A1J1LJF6_9CYAN</name>
<dbReference type="InterPro" id="IPR008213">
    <property type="entry name" value="CpcD-like_dom"/>
</dbReference>